<organism evidence="1 2">
    <name type="scientific">Hyalomma asiaticum</name>
    <name type="common">Tick</name>
    <dbReference type="NCBI Taxonomy" id="266040"/>
    <lineage>
        <taxon>Eukaryota</taxon>
        <taxon>Metazoa</taxon>
        <taxon>Ecdysozoa</taxon>
        <taxon>Arthropoda</taxon>
        <taxon>Chelicerata</taxon>
        <taxon>Arachnida</taxon>
        <taxon>Acari</taxon>
        <taxon>Parasitiformes</taxon>
        <taxon>Ixodida</taxon>
        <taxon>Ixodoidea</taxon>
        <taxon>Ixodidae</taxon>
        <taxon>Hyalomminae</taxon>
        <taxon>Hyalomma</taxon>
    </lineage>
</organism>
<sequence length="143" mass="15765">MNDPTRWVFVCEGVREEEDVLSISMFTRVSSPCPRRQRGGTIAARRPRRVAREFGLTRGRRVEAGHECLRTRRHSTIDDAAGTFAVYVCFCGASLDGAAGKGDIFPGARSGFLPPLYCRRPVRVGSANSWTVGHLAGQEAKRL</sequence>
<dbReference type="Proteomes" id="UP000821845">
    <property type="component" value="Chromosome 4"/>
</dbReference>
<evidence type="ECO:0000313" key="1">
    <source>
        <dbReference type="EMBL" id="KAH6934031.1"/>
    </source>
</evidence>
<accession>A0ACB7SJ15</accession>
<comment type="caution">
    <text evidence="1">The sequence shown here is derived from an EMBL/GenBank/DDBJ whole genome shotgun (WGS) entry which is preliminary data.</text>
</comment>
<evidence type="ECO:0000313" key="2">
    <source>
        <dbReference type="Proteomes" id="UP000821845"/>
    </source>
</evidence>
<reference evidence="1" key="1">
    <citation type="submission" date="2020-05" db="EMBL/GenBank/DDBJ databases">
        <title>Large-scale comparative analyses of tick genomes elucidate their genetic diversity and vector capacities.</title>
        <authorList>
            <person name="Jia N."/>
            <person name="Wang J."/>
            <person name="Shi W."/>
            <person name="Du L."/>
            <person name="Sun Y."/>
            <person name="Zhan W."/>
            <person name="Jiang J."/>
            <person name="Wang Q."/>
            <person name="Zhang B."/>
            <person name="Ji P."/>
            <person name="Sakyi L.B."/>
            <person name="Cui X."/>
            <person name="Yuan T."/>
            <person name="Jiang B."/>
            <person name="Yang W."/>
            <person name="Lam T.T.-Y."/>
            <person name="Chang Q."/>
            <person name="Ding S."/>
            <person name="Wang X."/>
            <person name="Zhu J."/>
            <person name="Ruan X."/>
            <person name="Zhao L."/>
            <person name="Wei J."/>
            <person name="Que T."/>
            <person name="Du C."/>
            <person name="Cheng J."/>
            <person name="Dai P."/>
            <person name="Han X."/>
            <person name="Huang E."/>
            <person name="Gao Y."/>
            <person name="Liu J."/>
            <person name="Shao H."/>
            <person name="Ye R."/>
            <person name="Li L."/>
            <person name="Wei W."/>
            <person name="Wang X."/>
            <person name="Wang C."/>
            <person name="Yang T."/>
            <person name="Huo Q."/>
            <person name="Li W."/>
            <person name="Guo W."/>
            <person name="Chen H."/>
            <person name="Zhou L."/>
            <person name="Ni X."/>
            <person name="Tian J."/>
            <person name="Zhou Y."/>
            <person name="Sheng Y."/>
            <person name="Liu T."/>
            <person name="Pan Y."/>
            <person name="Xia L."/>
            <person name="Li J."/>
            <person name="Zhao F."/>
            <person name="Cao W."/>
        </authorList>
    </citation>
    <scope>NUCLEOTIDE SEQUENCE</scope>
    <source>
        <strain evidence="1">Hyas-2018</strain>
    </source>
</reference>
<dbReference type="EMBL" id="CM023484">
    <property type="protein sequence ID" value="KAH6934031.1"/>
    <property type="molecule type" value="Genomic_DNA"/>
</dbReference>
<proteinExistence type="predicted"/>
<name>A0ACB7SJ15_HYAAI</name>
<protein>
    <submittedName>
        <fullName evidence="1">Uncharacterized protein</fullName>
    </submittedName>
</protein>
<gene>
    <name evidence="1" type="ORF">HPB50_019648</name>
</gene>
<keyword evidence="2" id="KW-1185">Reference proteome</keyword>